<organism evidence="1 2">
    <name type="scientific">Acuticoccus mangrovi</name>
    <dbReference type="NCBI Taxonomy" id="2796142"/>
    <lineage>
        <taxon>Bacteria</taxon>
        <taxon>Pseudomonadati</taxon>
        <taxon>Pseudomonadota</taxon>
        <taxon>Alphaproteobacteria</taxon>
        <taxon>Hyphomicrobiales</taxon>
        <taxon>Amorphaceae</taxon>
        <taxon>Acuticoccus</taxon>
    </lineage>
</organism>
<evidence type="ECO:0000313" key="1">
    <source>
        <dbReference type="EMBL" id="MBJ3778569.1"/>
    </source>
</evidence>
<reference evidence="1" key="1">
    <citation type="submission" date="2020-12" db="EMBL/GenBank/DDBJ databases">
        <title>Bacterial taxonomy.</title>
        <authorList>
            <person name="Pan X."/>
        </authorList>
    </citation>
    <scope>NUCLEOTIDE SEQUENCE</scope>
    <source>
        <strain evidence="1">B2012</strain>
    </source>
</reference>
<dbReference type="InterPro" id="IPR029063">
    <property type="entry name" value="SAM-dependent_MTases_sf"/>
</dbReference>
<dbReference type="EMBL" id="JAEKJA010000031">
    <property type="protein sequence ID" value="MBJ3778569.1"/>
    <property type="molecule type" value="Genomic_DNA"/>
</dbReference>
<evidence type="ECO:0008006" key="3">
    <source>
        <dbReference type="Google" id="ProtNLM"/>
    </source>
</evidence>
<sequence>MRNTDTTELADAGRDPFRAYLECGFDSVEGWPGTKESVLFLEVLKEWFRPHGERGGALEIGVHHAKYLIALHNLLAPCQSLGIDLFEDQARNIDFSGMGGADGPPSIETCHRHIFAFAAHPEAIHLMSADSLTLGPQEIAELLRTYPRFAVTSIDGGHTALHLSVDFMTASQLTSPLGVIAVDDLFHPDWPGVTEGIFRVLDRRDFPFVPLFITRKKAFFCHVSVQTQFMAFVAVEFSARYARDVRYVDFFGWRVPSFNFGNEY</sequence>
<accession>A0A934IVM1</accession>
<evidence type="ECO:0000313" key="2">
    <source>
        <dbReference type="Proteomes" id="UP000609531"/>
    </source>
</evidence>
<gene>
    <name evidence="1" type="ORF">JCR33_22905</name>
</gene>
<protein>
    <recommendedName>
        <fullName evidence="3">Class I SAM-dependent methyltransferase</fullName>
    </recommendedName>
</protein>
<keyword evidence="2" id="KW-1185">Reference proteome</keyword>
<dbReference type="Proteomes" id="UP000609531">
    <property type="component" value="Unassembled WGS sequence"/>
</dbReference>
<dbReference type="Gene3D" id="3.40.50.150">
    <property type="entry name" value="Vaccinia Virus protein VP39"/>
    <property type="match status" value="1"/>
</dbReference>
<name>A0A934IVM1_9HYPH</name>
<comment type="caution">
    <text evidence="1">The sequence shown here is derived from an EMBL/GenBank/DDBJ whole genome shotgun (WGS) entry which is preliminary data.</text>
</comment>
<dbReference type="RefSeq" id="WP_198884473.1">
    <property type="nucleotide sequence ID" value="NZ_JAEKJA010000031.1"/>
</dbReference>
<proteinExistence type="predicted"/>
<dbReference type="AlphaFoldDB" id="A0A934IVM1"/>
<dbReference type="SUPFAM" id="SSF53335">
    <property type="entry name" value="S-adenosyl-L-methionine-dependent methyltransferases"/>
    <property type="match status" value="1"/>
</dbReference>